<organism evidence="3 4">
    <name type="scientific">Legionella oakridgensis ATCC 33761 = DSM 21215</name>
    <dbReference type="NCBI Taxonomy" id="1268635"/>
    <lineage>
        <taxon>Bacteria</taxon>
        <taxon>Pseudomonadati</taxon>
        <taxon>Pseudomonadota</taxon>
        <taxon>Gammaproteobacteria</taxon>
        <taxon>Legionellales</taxon>
        <taxon>Legionellaceae</taxon>
        <taxon>Legionella</taxon>
    </lineage>
</organism>
<protein>
    <submittedName>
        <fullName evidence="3">Outer membrane protein</fullName>
    </submittedName>
</protein>
<dbReference type="KEGG" id="lok:Loa_02828"/>
<dbReference type="InterPro" id="IPR010131">
    <property type="entry name" value="MdtP/NodT-like"/>
</dbReference>
<feature type="signal peptide" evidence="2">
    <location>
        <begin position="1"/>
        <end position="23"/>
    </location>
</feature>
<gene>
    <name evidence="3" type="ORF">Loa_02828</name>
</gene>
<evidence type="ECO:0000313" key="4">
    <source>
        <dbReference type="Proteomes" id="UP000018838"/>
    </source>
</evidence>
<dbReference type="HOGENOM" id="CLU_972519_0_0_6"/>
<keyword evidence="4" id="KW-1185">Reference proteome</keyword>
<feature type="coiled-coil region" evidence="1">
    <location>
        <begin position="245"/>
        <end position="272"/>
    </location>
</feature>
<proteinExistence type="predicted"/>
<dbReference type="PANTHER" id="PTHR30203">
    <property type="entry name" value="OUTER MEMBRANE CATION EFFLUX PROTEIN"/>
    <property type="match status" value="1"/>
</dbReference>
<dbReference type="Gene3D" id="1.20.1600.10">
    <property type="entry name" value="Outer membrane efflux proteins (OEP)"/>
    <property type="match status" value="1"/>
</dbReference>
<dbReference type="Proteomes" id="UP000018838">
    <property type="component" value="Chromosome"/>
</dbReference>
<evidence type="ECO:0000256" key="1">
    <source>
        <dbReference type="SAM" id="Coils"/>
    </source>
</evidence>
<keyword evidence="2" id="KW-0732">Signal</keyword>
<dbReference type="PATRIC" id="fig|1268635.3.peg.2902"/>
<keyword evidence="1" id="KW-0175">Coiled coil</keyword>
<dbReference type="GO" id="GO:0015562">
    <property type="term" value="F:efflux transmembrane transporter activity"/>
    <property type="evidence" value="ECO:0007669"/>
    <property type="project" value="InterPro"/>
</dbReference>
<evidence type="ECO:0000256" key="2">
    <source>
        <dbReference type="SAM" id="SignalP"/>
    </source>
</evidence>
<dbReference type="PANTHER" id="PTHR30203:SF30">
    <property type="entry name" value="OUTER MEMBRANE PROTEIN-RELATED"/>
    <property type="match status" value="1"/>
</dbReference>
<dbReference type="STRING" id="1268635.Loa_02828"/>
<dbReference type="EMBL" id="CP004006">
    <property type="protein sequence ID" value="AHE68357.1"/>
    <property type="molecule type" value="Genomic_DNA"/>
</dbReference>
<dbReference type="eggNOG" id="COG1538">
    <property type="taxonomic scope" value="Bacteria"/>
</dbReference>
<sequence>MNWGTITKIFWIISLSLNGLTFAAQNSSNQCTSEIPKFRWGDDPALEMQRVIAAEERLEKAIKNPEYMVEHWIELPTSPTSHSAKAQFLSLREAILLALRYNPNIRNAELDRIIQRYQLRLAENQFELQYALAGTVQSEKSHYSGIGSTTTNSSIFTPEIGLKTKFGTDLSLQMDNNVASIGGYNPLLNFSISQPLLRGFGKAANEAGLLDAQDNEWLNKLNLQQAVMDQVTQVITSYRALILSGNSLQNERRQLEEAKKTYEINRKKNKSRPAGTYGKYSTILSD</sequence>
<reference evidence="3 4" key="1">
    <citation type="journal article" date="2013" name="Int. J. Med. Microbiol.">
        <title>Legionella oakridgensis ATCC 33761 genome sequence and phenotypic characterization reveals its replication capacity in amoebae.</title>
        <authorList>
            <person name="Brzuszkiewicz E."/>
            <person name="Schulz T."/>
            <person name="Rydzewski K."/>
            <person name="Daniel R."/>
            <person name="Gillmaier N."/>
            <person name="Dittmann C."/>
            <person name="Holland G."/>
            <person name="Schunder E."/>
            <person name="Lautner M."/>
            <person name="Eisenreich W."/>
            <person name="Luck C."/>
            <person name="Heuner K."/>
        </authorList>
    </citation>
    <scope>NUCLEOTIDE SEQUENCE [LARGE SCALE GENOMIC DNA]</scope>
    <source>
        <strain>OR-10</strain>
        <strain evidence="4">ATCC 33761</strain>
    </source>
</reference>
<accession>W0BIC7</accession>
<dbReference type="SUPFAM" id="SSF56954">
    <property type="entry name" value="Outer membrane efflux proteins (OEP)"/>
    <property type="match status" value="1"/>
</dbReference>
<evidence type="ECO:0000313" key="3">
    <source>
        <dbReference type="EMBL" id="AHE68357.1"/>
    </source>
</evidence>
<feature type="chain" id="PRO_5004786279" evidence="2">
    <location>
        <begin position="24"/>
        <end position="286"/>
    </location>
</feature>
<name>W0BIC7_9GAMM</name>
<dbReference type="AlphaFoldDB" id="W0BIC7"/>